<evidence type="ECO:0000313" key="2">
    <source>
        <dbReference type="EMBL" id="BBP00206.1"/>
    </source>
</evidence>
<evidence type="ECO:0008006" key="4">
    <source>
        <dbReference type="Google" id="ProtNLM"/>
    </source>
</evidence>
<dbReference type="RefSeq" id="WP_162084161.1">
    <property type="nucleotide sequence ID" value="NZ_AP021881.1"/>
</dbReference>
<dbReference type="KEGG" id="sniv:SFSGTM_09140"/>
<evidence type="ECO:0000256" key="1">
    <source>
        <dbReference type="SAM" id="Phobius"/>
    </source>
</evidence>
<accession>A0A809REZ9</accession>
<evidence type="ECO:0000313" key="3">
    <source>
        <dbReference type="Proteomes" id="UP000463939"/>
    </source>
</evidence>
<keyword evidence="1" id="KW-0472">Membrane</keyword>
<reference evidence="3" key="1">
    <citation type="submission" date="2019-11" db="EMBL/GenBank/DDBJ databases">
        <title>Isolation and characterization of a novel species in the genus Sulfuriferula.</title>
        <authorList>
            <person name="Mochizuki J."/>
            <person name="Kojima H."/>
            <person name="Fukui M."/>
        </authorList>
    </citation>
    <scope>NUCLEOTIDE SEQUENCE [LARGE SCALE GENOMIC DNA]</scope>
    <source>
        <strain evidence="3">SGTM</strain>
    </source>
</reference>
<gene>
    <name evidence="2" type="ORF">SFSGTM_09140</name>
</gene>
<keyword evidence="1" id="KW-0812">Transmembrane</keyword>
<dbReference type="AlphaFoldDB" id="A0A809REZ9"/>
<organism evidence="2 3">
    <name type="scientific">Sulfuriferula nivalis</name>
    <dbReference type="NCBI Taxonomy" id="2675298"/>
    <lineage>
        <taxon>Bacteria</taxon>
        <taxon>Pseudomonadati</taxon>
        <taxon>Pseudomonadota</taxon>
        <taxon>Betaproteobacteria</taxon>
        <taxon>Nitrosomonadales</taxon>
        <taxon>Sulfuricellaceae</taxon>
        <taxon>Sulfuriferula</taxon>
    </lineage>
</organism>
<dbReference type="Proteomes" id="UP000463939">
    <property type="component" value="Chromosome"/>
</dbReference>
<protein>
    <recommendedName>
        <fullName evidence="4">Signal transduction histidine kinase</fullName>
    </recommendedName>
</protein>
<proteinExistence type="predicted"/>
<dbReference type="EMBL" id="AP021881">
    <property type="protein sequence ID" value="BBP00206.1"/>
    <property type="molecule type" value="Genomic_DNA"/>
</dbReference>
<name>A0A809REZ9_9PROT</name>
<keyword evidence="3" id="KW-1185">Reference proteome</keyword>
<keyword evidence="1" id="KW-1133">Transmembrane helix</keyword>
<feature type="transmembrane region" description="Helical" evidence="1">
    <location>
        <begin position="43"/>
        <end position="65"/>
    </location>
</feature>
<sequence>MKIRTLLLLIVLLAISAFAALNWNVLVTPTELSLGITSVQAPLGLVMLGLLVLLTVLFLIFILYLQTTVLLDTRRHTRELHANRELADQAEASRFTELRSYMEMSLKQQAELDAEAKADVLARLERLDADFHTALAQSENTLAAYIGELEDRVERGTHILNPQSAP</sequence>